<dbReference type="EMBL" id="AHEV01000005">
    <property type="protein sequence ID" value="EJR44483.1"/>
    <property type="molecule type" value="Genomic_DNA"/>
</dbReference>
<dbReference type="Proteomes" id="UP000006976">
    <property type="component" value="Unassembled WGS sequence"/>
</dbReference>
<evidence type="ECO:0000313" key="1">
    <source>
        <dbReference type="EMBL" id="EJR44483.1"/>
    </source>
</evidence>
<organism evidence="1 2">
    <name type="scientific">Bacillus mycoides</name>
    <dbReference type="NCBI Taxonomy" id="1405"/>
    <lineage>
        <taxon>Bacteria</taxon>
        <taxon>Bacillati</taxon>
        <taxon>Bacillota</taxon>
        <taxon>Bacilli</taxon>
        <taxon>Bacillales</taxon>
        <taxon>Bacillaceae</taxon>
        <taxon>Bacillus</taxon>
        <taxon>Bacillus cereus group</taxon>
    </lineage>
</organism>
<dbReference type="RefSeq" id="WP_002167475.1">
    <property type="nucleotide sequence ID" value="NZ_JH792251.1"/>
</dbReference>
<protein>
    <submittedName>
        <fullName evidence="1">Uncharacterized protein</fullName>
    </submittedName>
</protein>
<accession>A0ABC9RAK5</accession>
<feature type="non-terminal residue" evidence="1">
    <location>
        <position position="1"/>
    </location>
</feature>
<name>A0ABC9RAK5_BACMY</name>
<dbReference type="NCBIfam" id="NF041643">
    <property type="entry name" value="EAxFAS_anti"/>
    <property type="match status" value="1"/>
</dbReference>
<evidence type="ECO:0000313" key="2">
    <source>
        <dbReference type="Proteomes" id="UP000006976"/>
    </source>
</evidence>
<sequence length="79" mass="8285">DGASDREALFCLVGRSEATEHSSRCSWMKPKAEAARSEQEGVGTPEKEALFASQEGVKRPTVLAAVAGCFKSGADCLAP</sequence>
<reference evidence="1 2" key="1">
    <citation type="submission" date="2012-04" db="EMBL/GenBank/DDBJ databases">
        <title>The Genome Sequence of Bacillus cereus VD078.</title>
        <authorList>
            <consortium name="The Broad Institute Genome Sequencing Platform"/>
            <consortium name="The Broad Institute Genome Sequencing Center for Infectious Disease"/>
            <person name="Feldgarden M."/>
            <person name="Van der Auwera G.A."/>
            <person name="Mahillon J."/>
            <person name="Duprez V."/>
            <person name="Timmery S."/>
            <person name="Mattelet C."/>
            <person name="Dierick K."/>
            <person name="Sun M."/>
            <person name="Yu Z."/>
            <person name="Zhu L."/>
            <person name="Hu X."/>
            <person name="Shank E.B."/>
            <person name="Swiecicka I."/>
            <person name="Hansen B.M."/>
            <person name="Andrup L."/>
            <person name="Young S.K."/>
            <person name="Zeng Q."/>
            <person name="Gargeya S."/>
            <person name="Fitzgerald M."/>
            <person name="Haas B."/>
            <person name="Abouelleil A."/>
            <person name="Alvarado L."/>
            <person name="Arachchi H.M."/>
            <person name="Berlin A."/>
            <person name="Chapman S.B."/>
            <person name="Goldberg J."/>
            <person name="Griggs A."/>
            <person name="Gujja S."/>
            <person name="Hansen M."/>
            <person name="Howarth C."/>
            <person name="Imamovic A."/>
            <person name="Larimer J."/>
            <person name="McCowen C."/>
            <person name="Montmayeur A."/>
            <person name="Murphy C."/>
            <person name="Neiman D."/>
            <person name="Pearson M."/>
            <person name="Priest M."/>
            <person name="Roberts A."/>
            <person name="Saif S."/>
            <person name="Shea T."/>
            <person name="Sisk P."/>
            <person name="Sykes S."/>
            <person name="Wortman J."/>
            <person name="Nusbaum C."/>
            <person name="Birren B."/>
        </authorList>
    </citation>
    <scope>NUCLEOTIDE SEQUENCE [LARGE SCALE GENOMIC DNA]</scope>
    <source>
        <strain evidence="1 2">VD078</strain>
    </source>
</reference>
<dbReference type="AlphaFoldDB" id="A0ABC9RAK5"/>
<proteinExistence type="predicted"/>
<comment type="caution">
    <text evidence="1">The sequence shown here is derived from an EMBL/GenBank/DDBJ whole genome shotgun (WGS) entry which is preliminary data.</text>
</comment>
<gene>
    <name evidence="1" type="ORF">III_00641</name>
</gene>